<keyword evidence="3" id="KW-1185">Reference proteome</keyword>
<dbReference type="RefSeq" id="WP_280732019.1">
    <property type="nucleotide sequence ID" value="NZ_CP120367.1"/>
</dbReference>
<organism evidence="2 3">
    <name type="scientific">Sinorhizobium numidicum</name>
    <dbReference type="NCBI Taxonomy" id="680248"/>
    <lineage>
        <taxon>Bacteria</taxon>
        <taxon>Pseudomonadati</taxon>
        <taxon>Pseudomonadota</taxon>
        <taxon>Alphaproteobacteria</taxon>
        <taxon>Hyphomicrobiales</taxon>
        <taxon>Rhizobiaceae</taxon>
        <taxon>Sinorhizobium/Ensifer group</taxon>
        <taxon>Sinorhizobium</taxon>
    </lineage>
</organism>
<sequence length="145" mass="15867">MSCAAVVLRGSDNAQREKHCSEWSAGRHDERRSLVSLGAASRQVFVASPECNQSLGPWRSAARADRLDIPHTGVGVLTHYLACCFWAVLFTFLLDRQHSNSPLNTAIFTASMAAFVDYFDRAAAKPVLALSAWQPAWRSAEGSTL</sequence>
<name>A0ABY8CVJ7_9HYPH</name>
<feature type="transmembrane region" description="Helical" evidence="1">
    <location>
        <begin position="77"/>
        <end position="94"/>
    </location>
</feature>
<protein>
    <submittedName>
        <fullName evidence="2">Uncharacterized protein</fullName>
    </submittedName>
</protein>
<keyword evidence="1" id="KW-0472">Membrane</keyword>
<gene>
    <name evidence="2" type="ORF">PYH38_000675</name>
</gene>
<dbReference type="Proteomes" id="UP001235547">
    <property type="component" value="Chromosome 2"/>
</dbReference>
<reference evidence="2 3" key="1">
    <citation type="submission" date="2023-03" db="EMBL/GenBank/DDBJ databases">
        <authorList>
            <person name="Kaur S."/>
            <person name="Espinosa-Saiz D."/>
            <person name="Velazquez E."/>
            <person name="Menendez E."/>
            <person name="diCenzo G.C."/>
        </authorList>
    </citation>
    <scope>NUCLEOTIDE SEQUENCE [LARGE SCALE GENOMIC DNA]</scope>
    <source>
        <strain evidence="2 3">LMG 27395</strain>
    </source>
</reference>
<accession>A0ABY8CVJ7</accession>
<keyword evidence="1" id="KW-0812">Transmembrane</keyword>
<dbReference type="EMBL" id="CP120370">
    <property type="protein sequence ID" value="WEX81278.1"/>
    <property type="molecule type" value="Genomic_DNA"/>
</dbReference>
<evidence type="ECO:0000313" key="2">
    <source>
        <dbReference type="EMBL" id="WEX81278.1"/>
    </source>
</evidence>
<evidence type="ECO:0000313" key="3">
    <source>
        <dbReference type="Proteomes" id="UP001235547"/>
    </source>
</evidence>
<proteinExistence type="predicted"/>
<keyword evidence="1" id="KW-1133">Transmembrane helix</keyword>
<evidence type="ECO:0000256" key="1">
    <source>
        <dbReference type="SAM" id="Phobius"/>
    </source>
</evidence>